<dbReference type="PRINTS" id="PR01023">
    <property type="entry name" value="NAFLGMOTY"/>
</dbReference>
<dbReference type="PROSITE" id="PS51123">
    <property type="entry name" value="OMPA_2"/>
    <property type="match status" value="1"/>
</dbReference>
<dbReference type="PANTHER" id="PTHR30329">
    <property type="entry name" value="STATOR ELEMENT OF FLAGELLAR MOTOR COMPLEX"/>
    <property type="match status" value="1"/>
</dbReference>
<reference evidence="9 10" key="1">
    <citation type="submission" date="2016-10" db="EMBL/GenBank/DDBJ databases">
        <authorList>
            <person name="de Groot N.N."/>
        </authorList>
    </citation>
    <scope>NUCLEOTIDE SEQUENCE [LARGE SCALE GENOMIC DNA]</scope>
    <source>
        <strain evidence="9">MBHS1</strain>
    </source>
</reference>
<name>A0A1H6FDX2_9GAMM</name>
<organism evidence="9 10">
    <name type="scientific">Candidatus Venteria ishoeyi</name>
    <dbReference type="NCBI Taxonomy" id="1899563"/>
    <lineage>
        <taxon>Bacteria</taxon>
        <taxon>Pseudomonadati</taxon>
        <taxon>Pseudomonadota</taxon>
        <taxon>Gammaproteobacteria</taxon>
        <taxon>Thiotrichales</taxon>
        <taxon>Thiotrichaceae</taxon>
        <taxon>Venteria</taxon>
    </lineage>
</organism>
<feature type="compositionally biased region" description="Basic and acidic residues" evidence="6">
    <location>
        <begin position="253"/>
        <end position="269"/>
    </location>
</feature>
<dbReference type="InterPro" id="IPR036737">
    <property type="entry name" value="OmpA-like_sf"/>
</dbReference>
<dbReference type="AlphaFoldDB" id="A0A1H6FDX2"/>
<dbReference type="InterPro" id="IPR006665">
    <property type="entry name" value="OmpA-like"/>
</dbReference>
<dbReference type="OrthoDB" id="9782229at2"/>
<keyword evidence="5" id="KW-0175">Coiled coil</keyword>
<dbReference type="CDD" id="cd07185">
    <property type="entry name" value="OmpA_C-like"/>
    <property type="match status" value="1"/>
</dbReference>
<evidence type="ECO:0000256" key="2">
    <source>
        <dbReference type="ARBA" id="ARBA00023136"/>
    </source>
</evidence>
<dbReference type="PROSITE" id="PS51257">
    <property type="entry name" value="PROKAR_LIPOPROTEIN"/>
    <property type="match status" value="1"/>
</dbReference>
<proteinExistence type="predicted"/>
<dbReference type="InterPro" id="IPR050330">
    <property type="entry name" value="Bact_OuterMem_StrucFunc"/>
</dbReference>
<dbReference type="Pfam" id="PF14346">
    <property type="entry name" value="DUF4398"/>
    <property type="match status" value="1"/>
</dbReference>
<evidence type="ECO:0000256" key="7">
    <source>
        <dbReference type="SAM" id="SignalP"/>
    </source>
</evidence>
<comment type="subcellular location">
    <subcellularLocation>
        <location evidence="1">Cell outer membrane</location>
    </subcellularLocation>
</comment>
<dbReference type="InterPro" id="IPR006664">
    <property type="entry name" value="OMP_bac"/>
</dbReference>
<dbReference type="InterPro" id="IPR025511">
    <property type="entry name" value="DUF4398"/>
</dbReference>
<keyword evidence="3" id="KW-0998">Cell outer membrane</keyword>
<feature type="signal peptide" evidence="7">
    <location>
        <begin position="1"/>
        <end position="22"/>
    </location>
</feature>
<evidence type="ECO:0000256" key="3">
    <source>
        <dbReference type="ARBA" id="ARBA00023237"/>
    </source>
</evidence>
<keyword evidence="9" id="KW-0449">Lipoprotein</keyword>
<protein>
    <submittedName>
        <fullName evidence="9">Putative lipoprotein YiaD</fullName>
    </submittedName>
</protein>
<evidence type="ECO:0000256" key="1">
    <source>
        <dbReference type="ARBA" id="ARBA00004442"/>
    </source>
</evidence>
<keyword evidence="10" id="KW-1185">Reference proteome</keyword>
<dbReference type="RefSeq" id="WP_103921027.1">
    <property type="nucleotide sequence ID" value="NZ_FMSV02000529.1"/>
</dbReference>
<dbReference type="EMBL" id="FMSV02000529">
    <property type="protein sequence ID" value="SEH07366.1"/>
    <property type="molecule type" value="Genomic_DNA"/>
</dbReference>
<sequence length="269" mass="29214">MNKIYTQLFFVTLLTVLLSACGALEKSTDLKGAEAAYNKAKGDPEVIKYAASQLDSAEKTLKQAANAETAEEMRSLAYIADNQVKTAMELTATKQAEAKIAHLSTVSSDLALQAREQEAQRARMAAEKARLAEEKARAEKNRLQQELAALQAKKTDRGMVMTLGDVLFATGKADLMPGAVSTLQRLADFLQQHPEKNLKIEGHTDSTGSSSMNLQLSENRANAVRSALTAKGVDSGRIQTIGLGMSQPIAPNKTKEGRQRNRRVDIIIQ</sequence>
<evidence type="ECO:0000256" key="4">
    <source>
        <dbReference type="PROSITE-ProRule" id="PRU00473"/>
    </source>
</evidence>
<feature type="chain" id="PRO_5014990360" evidence="7">
    <location>
        <begin position="23"/>
        <end position="269"/>
    </location>
</feature>
<dbReference type="Proteomes" id="UP000236724">
    <property type="component" value="Unassembled WGS sequence"/>
</dbReference>
<dbReference type="Pfam" id="PF00691">
    <property type="entry name" value="OmpA"/>
    <property type="match status" value="1"/>
</dbReference>
<dbReference type="PRINTS" id="PR01021">
    <property type="entry name" value="OMPADOMAIN"/>
</dbReference>
<feature type="domain" description="OmpA-like" evidence="8">
    <location>
        <begin position="155"/>
        <end position="269"/>
    </location>
</feature>
<dbReference type="PANTHER" id="PTHR30329:SF21">
    <property type="entry name" value="LIPOPROTEIN YIAD-RELATED"/>
    <property type="match status" value="1"/>
</dbReference>
<dbReference type="GO" id="GO:0009279">
    <property type="term" value="C:cell outer membrane"/>
    <property type="evidence" value="ECO:0007669"/>
    <property type="project" value="UniProtKB-SubCell"/>
</dbReference>
<evidence type="ECO:0000259" key="8">
    <source>
        <dbReference type="PROSITE" id="PS51123"/>
    </source>
</evidence>
<evidence type="ECO:0000256" key="5">
    <source>
        <dbReference type="SAM" id="Coils"/>
    </source>
</evidence>
<accession>A0A1H6FDX2</accession>
<dbReference type="SUPFAM" id="SSF103088">
    <property type="entry name" value="OmpA-like"/>
    <property type="match status" value="1"/>
</dbReference>
<feature type="coiled-coil region" evidence="5">
    <location>
        <begin position="112"/>
        <end position="153"/>
    </location>
</feature>
<keyword evidence="7" id="KW-0732">Signal</keyword>
<gene>
    <name evidence="9" type="primary">yiaD_2</name>
    <name evidence="9" type="ORF">MBHS_03241</name>
</gene>
<evidence type="ECO:0000256" key="6">
    <source>
        <dbReference type="SAM" id="MobiDB-lite"/>
    </source>
</evidence>
<feature type="region of interest" description="Disordered" evidence="6">
    <location>
        <begin position="246"/>
        <end position="269"/>
    </location>
</feature>
<dbReference type="Gene3D" id="3.30.1330.60">
    <property type="entry name" value="OmpA-like domain"/>
    <property type="match status" value="1"/>
</dbReference>
<keyword evidence="2 4" id="KW-0472">Membrane</keyword>
<evidence type="ECO:0000313" key="10">
    <source>
        <dbReference type="Proteomes" id="UP000236724"/>
    </source>
</evidence>
<evidence type="ECO:0000313" key="9">
    <source>
        <dbReference type="EMBL" id="SEH07366.1"/>
    </source>
</evidence>